<keyword evidence="2" id="KW-0812">Transmembrane</keyword>
<gene>
    <name evidence="4" type="ORF">EVOR1521_LOCUS2879</name>
</gene>
<feature type="region of interest" description="Disordered" evidence="1">
    <location>
        <begin position="574"/>
        <end position="635"/>
    </location>
</feature>
<keyword evidence="2" id="KW-1133">Transmembrane helix</keyword>
<protein>
    <submittedName>
        <fullName evidence="4">Uncharacterized protein</fullName>
    </submittedName>
</protein>
<feature type="region of interest" description="Disordered" evidence="1">
    <location>
        <begin position="703"/>
        <end position="726"/>
    </location>
</feature>
<comment type="caution">
    <text evidence="4">The sequence shown here is derived from an EMBL/GenBank/DDBJ whole genome shotgun (WGS) entry which is preliminary data.</text>
</comment>
<feature type="compositionally biased region" description="Basic and acidic residues" evidence="1">
    <location>
        <begin position="603"/>
        <end position="626"/>
    </location>
</feature>
<dbReference type="PROSITE" id="PS51257">
    <property type="entry name" value="PROKAR_LIPOPROTEIN"/>
    <property type="match status" value="1"/>
</dbReference>
<feature type="transmembrane region" description="Helical" evidence="2">
    <location>
        <begin position="399"/>
        <end position="423"/>
    </location>
</feature>
<dbReference type="AlphaFoldDB" id="A0AA36MI07"/>
<feature type="region of interest" description="Disordered" evidence="1">
    <location>
        <begin position="652"/>
        <end position="681"/>
    </location>
</feature>
<accession>A0AA36MI07</accession>
<feature type="signal peptide" evidence="3">
    <location>
        <begin position="1"/>
        <end position="18"/>
    </location>
</feature>
<feature type="transmembrane region" description="Helical" evidence="2">
    <location>
        <begin position="373"/>
        <end position="393"/>
    </location>
</feature>
<evidence type="ECO:0000256" key="2">
    <source>
        <dbReference type="SAM" id="Phobius"/>
    </source>
</evidence>
<keyword evidence="5" id="KW-1185">Reference proteome</keyword>
<keyword evidence="2" id="KW-0472">Membrane</keyword>
<evidence type="ECO:0000256" key="1">
    <source>
        <dbReference type="SAM" id="MobiDB-lite"/>
    </source>
</evidence>
<sequence>MRRSLLAWAFCAAAAACSSPPQLWRHWGCHRWDCGDLVSTEGCENTSSALCSSFTCGQGPDLEPRGAFACIGGSWADVLPLCVGSTYPGSPGGNWHRNYTVRAVLFRLRLSWIPASPYQPELCSGRTSAGALLLPCERVDFADLVLRSLWPLLLFSLQAALCAPSLALEVPDVAYGCGGQLSVYGDRLRLAGAHLADPPGQAGDPQILDLFLEAVPARGSEAEFLQRDLRSLGQEVFVPAAAWHNNVTLPAANWLVSGLQRLASEPKSFNLRADTGFFQQDWLPSLRISLQEPYIINRHVVPGWQLVTPPVAEEDRNSQFLAWLDDLEAIATLLLVCLPAAACLWLLLRFFLWSACYRTSWNFLNTIRSFCSLAILTQVLEFSCVFGLGGAWLGRSWALPLWGSALAAPLAAAPGGFMVLQLWRSPPVPARSRCFCRLRRRTWAYGFALQTWWHFLCSGAAFVVAVALLPSVTKDRPGFRLALADCQFQLEQCRANTGASAWRQVPDSSLELHSFCALQCSDVKVPDQDVALSLGYVTCKLAAFCSGWSLLLHLGLLWVACRVLRIAAKLPRHSGQSGAGEVKAQAKEEPEVLTSARFQQKVSEAKADRSFREALDDGYKDPREEPDLNFEPKLSETGRAAQRMALSIAAQLPEPPEPSGPAGKPEPQGPSASQLKELLENPIADQELVDFARAVAAEAIAAEANAAAAASGGGSRSLSSTRSKSR</sequence>
<evidence type="ECO:0000313" key="5">
    <source>
        <dbReference type="Proteomes" id="UP001178507"/>
    </source>
</evidence>
<name>A0AA36MI07_9DINO</name>
<dbReference type="Proteomes" id="UP001178507">
    <property type="component" value="Unassembled WGS sequence"/>
</dbReference>
<feature type="chain" id="PRO_5041322284" evidence="3">
    <location>
        <begin position="19"/>
        <end position="726"/>
    </location>
</feature>
<evidence type="ECO:0000256" key="3">
    <source>
        <dbReference type="SAM" id="SignalP"/>
    </source>
</evidence>
<keyword evidence="3" id="KW-0732">Signal</keyword>
<dbReference type="EMBL" id="CAUJNA010000163">
    <property type="protein sequence ID" value="CAJ1372899.1"/>
    <property type="molecule type" value="Genomic_DNA"/>
</dbReference>
<reference evidence="4" key="1">
    <citation type="submission" date="2023-08" db="EMBL/GenBank/DDBJ databases">
        <authorList>
            <person name="Chen Y."/>
            <person name="Shah S."/>
            <person name="Dougan E. K."/>
            <person name="Thang M."/>
            <person name="Chan C."/>
        </authorList>
    </citation>
    <scope>NUCLEOTIDE SEQUENCE</scope>
</reference>
<feature type="transmembrane region" description="Helical" evidence="2">
    <location>
        <begin position="329"/>
        <end position="352"/>
    </location>
</feature>
<proteinExistence type="predicted"/>
<feature type="transmembrane region" description="Helical" evidence="2">
    <location>
        <begin position="444"/>
        <end position="469"/>
    </location>
</feature>
<organism evidence="4 5">
    <name type="scientific">Effrenium voratum</name>
    <dbReference type="NCBI Taxonomy" id="2562239"/>
    <lineage>
        <taxon>Eukaryota</taxon>
        <taxon>Sar</taxon>
        <taxon>Alveolata</taxon>
        <taxon>Dinophyceae</taxon>
        <taxon>Suessiales</taxon>
        <taxon>Symbiodiniaceae</taxon>
        <taxon>Effrenium</taxon>
    </lineage>
</organism>
<evidence type="ECO:0000313" key="4">
    <source>
        <dbReference type="EMBL" id="CAJ1372899.1"/>
    </source>
</evidence>